<gene>
    <name evidence="1" type="ORF">FPZ54_08425</name>
</gene>
<protein>
    <submittedName>
        <fullName evidence="1">UrcA family protein</fullName>
    </submittedName>
</protein>
<evidence type="ECO:0000313" key="1">
    <source>
        <dbReference type="EMBL" id="QDX26046.1"/>
    </source>
</evidence>
<accession>A0A518RF32</accession>
<evidence type="ECO:0000313" key="2">
    <source>
        <dbReference type="Proteomes" id="UP000318055"/>
    </source>
</evidence>
<dbReference type="AlphaFoldDB" id="A0A518RF32"/>
<keyword evidence="2" id="KW-1185">Reference proteome</keyword>
<reference evidence="1 2" key="1">
    <citation type="submission" date="2019-07" db="EMBL/GenBank/DDBJ databases">
        <title>Sphingomonas alkalisoli sp. nov., isolated from rhizosphere soil of Suaedae salsa.</title>
        <authorList>
            <person name="Zhang H."/>
            <person name="Xu L."/>
            <person name="Zhang J.-X."/>
            <person name="Sun J.-Q."/>
        </authorList>
    </citation>
    <scope>NUCLEOTIDE SEQUENCE [LARGE SCALE GENOMIC DNA]</scope>
    <source>
        <strain evidence="1 2">XS-10</strain>
    </source>
</reference>
<name>A0A518RF32_9SPHN</name>
<dbReference type="KEGG" id="ssua:FPZ54_08425"/>
<sequence length="146" mass="16348">MVNAPRPRRYGLVSEAYMNRLLILAVSAAVLVPVASADARDRYETRQIAVPAAGLDLSTEAGIDILAARIDKGIDRICGWDRACRDGAWESTEWQVDRLIRKARAWRRLAVERAVQLRACRDRCVRPAAWYAPPPPVATTVIVVRR</sequence>
<dbReference type="NCBIfam" id="TIGR04433">
    <property type="entry name" value="UrcA_uranyl"/>
    <property type="match status" value="1"/>
</dbReference>
<proteinExistence type="predicted"/>
<dbReference type="EMBL" id="CP042239">
    <property type="protein sequence ID" value="QDX26046.1"/>
    <property type="molecule type" value="Genomic_DNA"/>
</dbReference>
<organism evidence="1 2">
    <name type="scientific">Sphingomonas suaedae</name>
    <dbReference type="NCBI Taxonomy" id="2599297"/>
    <lineage>
        <taxon>Bacteria</taxon>
        <taxon>Pseudomonadati</taxon>
        <taxon>Pseudomonadota</taxon>
        <taxon>Alphaproteobacteria</taxon>
        <taxon>Sphingomonadales</taxon>
        <taxon>Sphingomonadaceae</taxon>
        <taxon>Sphingomonas</taxon>
    </lineage>
</organism>
<dbReference type="OrthoDB" id="7568666at2"/>
<dbReference type="InterPro" id="IPR030972">
    <property type="entry name" value="UrcA_uranyl"/>
</dbReference>
<dbReference type="Proteomes" id="UP000318055">
    <property type="component" value="Chromosome"/>
</dbReference>